<dbReference type="GeneID" id="4391100"/>
<protein>
    <recommendedName>
        <fullName evidence="4">Secreted protein</fullName>
    </recommendedName>
</protein>
<organism evidence="2 3">
    <name type="scientific">Chaetomium globosum (strain ATCC 6205 / CBS 148.51 / DSM 1962 / NBRC 6347 / NRRL 1970)</name>
    <name type="common">Soil fungus</name>
    <dbReference type="NCBI Taxonomy" id="306901"/>
    <lineage>
        <taxon>Eukaryota</taxon>
        <taxon>Fungi</taxon>
        <taxon>Dikarya</taxon>
        <taxon>Ascomycota</taxon>
        <taxon>Pezizomycotina</taxon>
        <taxon>Sordariomycetes</taxon>
        <taxon>Sordariomycetidae</taxon>
        <taxon>Sordariales</taxon>
        <taxon>Chaetomiaceae</taxon>
        <taxon>Chaetomium</taxon>
    </lineage>
</organism>
<reference evidence="3" key="1">
    <citation type="journal article" date="2015" name="Genome Announc.">
        <title>Draft genome sequence of the cellulolytic fungus Chaetomium globosum.</title>
        <authorList>
            <person name="Cuomo C.A."/>
            <person name="Untereiner W.A."/>
            <person name="Ma L.-J."/>
            <person name="Grabherr M."/>
            <person name="Birren B.W."/>
        </authorList>
    </citation>
    <scope>NUCLEOTIDE SEQUENCE [LARGE SCALE GENOMIC DNA]</scope>
    <source>
        <strain evidence="3">ATCC 6205 / CBS 148.51 / DSM 1962 / NBRC 6347 / NRRL 1970</strain>
    </source>
</reference>
<feature type="chain" id="PRO_5004208892" description="Secreted protein" evidence="1">
    <location>
        <begin position="26"/>
        <end position="134"/>
    </location>
</feature>
<dbReference type="EMBL" id="CH408031">
    <property type="protein sequence ID" value="EAQ90034.1"/>
    <property type="molecule type" value="Genomic_DNA"/>
</dbReference>
<dbReference type="HOGENOM" id="CLU_1895955_0_0_1"/>
<sequence>MTGNAMRMSCVVVCFCSLTLEPVVGWKSISWVLIMATFVRQMESFGCNMPRNSKKQTPDSRATLPFRASHPCRHARHGMKWCRRRRGVWVEISGTVVSAATWPDVRHRHDSTRTTAHRWACWFPASRQETGSGR</sequence>
<evidence type="ECO:0000313" key="3">
    <source>
        <dbReference type="Proteomes" id="UP000001056"/>
    </source>
</evidence>
<dbReference type="Proteomes" id="UP000001056">
    <property type="component" value="Unassembled WGS sequence"/>
</dbReference>
<proteinExistence type="predicted"/>
<keyword evidence="1" id="KW-0732">Signal</keyword>
<name>Q2H3W2_CHAGB</name>
<feature type="signal peptide" evidence="1">
    <location>
        <begin position="1"/>
        <end position="25"/>
    </location>
</feature>
<dbReference type="VEuPathDB" id="FungiDB:CHGG_06653"/>
<evidence type="ECO:0008006" key="4">
    <source>
        <dbReference type="Google" id="ProtNLM"/>
    </source>
</evidence>
<gene>
    <name evidence="2" type="ORF">CHGG_06653</name>
</gene>
<dbReference type="AlphaFoldDB" id="Q2H3W2"/>
<accession>Q2H3W2</accession>
<evidence type="ECO:0000313" key="2">
    <source>
        <dbReference type="EMBL" id="EAQ90034.1"/>
    </source>
</evidence>
<keyword evidence="3" id="KW-1185">Reference proteome</keyword>
<evidence type="ECO:0000256" key="1">
    <source>
        <dbReference type="SAM" id="SignalP"/>
    </source>
</evidence>
<dbReference type="RefSeq" id="XP_001222748.1">
    <property type="nucleotide sequence ID" value="XM_001222747.1"/>
</dbReference>
<dbReference type="InParanoid" id="Q2H3W2"/>